<dbReference type="VEuPathDB" id="FungiDB:CJI96_0002372"/>
<dbReference type="InterPro" id="IPR021829">
    <property type="entry name" value="DUF3419"/>
</dbReference>
<reference evidence="3" key="1">
    <citation type="journal article" date="2015" name="BMC Genomics">
        <title>Draft genome of a commonly misdiagnosed multidrug resistant pathogen Candida auris.</title>
        <authorList>
            <person name="Chatterjee S."/>
            <person name="Alampalli S.V."/>
            <person name="Nageshan R.K."/>
            <person name="Chettiar S.T."/>
            <person name="Joshi S."/>
            <person name="Tatu U.S."/>
        </authorList>
    </citation>
    <scope>NUCLEOTIDE SEQUENCE [LARGE SCALE GENOMIC DNA]</scope>
    <source>
        <strain evidence="3">6684</strain>
    </source>
</reference>
<dbReference type="PANTHER" id="PTHR47473">
    <property type="entry name" value="BTA1P"/>
    <property type="match status" value="1"/>
</dbReference>
<dbReference type="InterPro" id="IPR029063">
    <property type="entry name" value="SAM-dependent_MTases_sf"/>
</dbReference>
<organism evidence="2 3">
    <name type="scientific">Candidozyma auris</name>
    <name type="common">Yeast</name>
    <name type="synonym">Candida auris</name>
    <dbReference type="NCBI Taxonomy" id="498019"/>
    <lineage>
        <taxon>Eukaryota</taxon>
        <taxon>Fungi</taxon>
        <taxon>Dikarya</taxon>
        <taxon>Ascomycota</taxon>
        <taxon>Saccharomycotina</taxon>
        <taxon>Pichiomycetes</taxon>
        <taxon>Metschnikowiaceae</taxon>
        <taxon>Candidozyma</taxon>
    </lineage>
</organism>
<sequence>MDFLFFATQLNSLEIQHLPMLQIFLDVEPTKVLFGGSLTLVALILFSSTLNQFVRSVLVFAWACFVKPFIHKVHNKPTEQQQALELFYSNQAHIYDKTRSYLLKGREDCLLLAAAHIPNKNGKLVWVDIGGGTGKNIEMMDLVLPLLKNFEAIYLIDLLPSLCEIARQRFAGKPYEHLVQVMVADAADFTISHDKADLITFSYSLLMIPTFNSVIDHAVDLLDSSNGVIASVDFGVQSSDTYMGRINTVGGIVNRNIPWLLRNFWRIWFEADKIFLDSARRNYLEYKFGTLKSLNCYNNMMGKIPYYVWIGCDKTRSSALLHRINCLATESPYLAPSDETQAQEYDIPVSKGHEAALSNFRKNLPFPSTYYQRQPWRVYFDEINPQYQQFRNQYIYGFTWEDPREDHNILKFSGDDTVLAITSAGDNILDYAALPDPPKKIHAVDLNPCQNHLLELKLASFKTLDQAQVWKIFGDGKIANFRELLISQLSANMSSNAFQFWADNGEVTFNPSGKGLYDTGSTRWALRLAKAVFTIFGANKYINELCSCTNMKDQIKIWEEKVRPTLLNPVVATLLIGNPIFLWKALGVPANQAQMMGDSVFKYVVDTLDPVVRRSLISTDNYFYYLTLKGRYSPKNCPTYLTEKGFKNLTTVRKDGTAPIDNIRLHTDTLNDVFARLSKKSITIAIIMDHMDWFDPSGEDARKEIEAVKQCLVPGGRVMLRSAAQFPWYIKTFESCGFKCKPAAIRHSGELIDRINMYSSTWVCTKIDDRKPQGARRRMSSLKI</sequence>
<dbReference type="Proteomes" id="UP000037122">
    <property type="component" value="Unassembled WGS sequence"/>
</dbReference>
<dbReference type="VEuPathDB" id="FungiDB:CJJ09_000267"/>
<dbReference type="Pfam" id="PF11899">
    <property type="entry name" value="DUF3419"/>
    <property type="match status" value="1"/>
</dbReference>
<name>A0A0L0P6U1_CANAR</name>
<dbReference type="Pfam" id="PF08241">
    <property type="entry name" value="Methyltransf_11"/>
    <property type="match status" value="1"/>
</dbReference>
<gene>
    <name evidence="2" type="ORF">QG37_00757</name>
</gene>
<accession>A0A0L0P6U1</accession>
<dbReference type="EMBL" id="LGST01000006">
    <property type="protein sequence ID" value="KNE02077.1"/>
    <property type="molecule type" value="Genomic_DNA"/>
</dbReference>
<dbReference type="VEuPathDB" id="FungiDB:CJI97_003914"/>
<dbReference type="GO" id="GO:0008757">
    <property type="term" value="F:S-adenosylmethionine-dependent methyltransferase activity"/>
    <property type="evidence" value="ECO:0007669"/>
    <property type="project" value="InterPro"/>
</dbReference>
<evidence type="ECO:0000259" key="1">
    <source>
        <dbReference type="Pfam" id="PF08241"/>
    </source>
</evidence>
<dbReference type="Gene3D" id="3.40.50.150">
    <property type="entry name" value="Vaccinia Virus protein VP39"/>
    <property type="match status" value="1"/>
</dbReference>
<protein>
    <recommendedName>
        <fullName evidence="1">Methyltransferase type 11 domain-containing protein</fullName>
    </recommendedName>
</protein>
<dbReference type="VEuPathDB" id="FungiDB:B9J08_003841"/>
<feature type="domain" description="Methyltransferase type 11" evidence="1">
    <location>
        <begin position="127"/>
        <end position="222"/>
    </location>
</feature>
<proteinExistence type="predicted"/>
<dbReference type="VEuPathDB" id="FungiDB:QG37_00757"/>
<comment type="caution">
    <text evidence="2">The sequence shown here is derived from an EMBL/GenBank/DDBJ whole genome shotgun (WGS) entry which is preliminary data.</text>
</comment>
<dbReference type="VEuPathDB" id="FungiDB:CJJ07_003810"/>
<evidence type="ECO:0000313" key="2">
    <source>
        <dbReference type="EMBL" id="KNE02077.1"/>
    </source>
</evidence>
<dbReference type="AlphaFoldDB" id="A0A0L0P6U1"/>
<evidence type="ECO:0000313" key="3">
    <source>
        <dbReference type="Proteomes" id="UP000037122"/>
    </source>
</evidence>
<dbReference type="InterPro" id="IPR013216">
    <property type="entry name" value="Methyltransf_11"/>
</dbReference>
<dbReference type="SUPFAM" id="SSF53335">
    <property type="entry name" value="S-adenosyl-L-methionine-dependent methyltransferases"/>
    <property type="match status" value="1"/>
</dbReference>
<dbReference type="PANTHER" id="PTHR47473:SF1">
    <property type="entry name" value="METHYLTRANSFERASE DOMAIN-CONTAINING PROTEIN"/>
    <property type="match status" value="1"/>
</dbReference>